<dbReference type="RefSeq" id="WP_394843670.1">
    <property type="nucleotide sequence ID" value="NZ_CP089982.1"/>
</dbReference>
<sequence>MWLEAILSREDLVAVVEQLVPLKIRLDVNDEEKDDAEGRFLVLHDPSEVTLVPDVGLRLVCKASVRWPVFRIRVPVTIKSLTVILKPAVERRDGHDALTFGLHVEHADLAGLPPMIDAHITVKINEALAKESLAWDFTKTLSHAFKLPPVLEDLSAFELAVRGGKVKITDEVLGLAIAFRPRVLRANSQTPT</sequence>
<keyword evidence="2" id="KW-1185">Reference proteome</keyword>
<proteinExistence type="predicted"/>
<reference evidence="1 2" key="1">
    <citation type="submission" date="2021-12" db="EMBL/GenBank/DDBJ databases">
        <title>Discovery of the Pendulisporaceae a myxobacterial family with distinct sporulation behavior and unique specialized metabolism.</title>
        <authorList>
            <person name="Garcia R."/>
            <person name="Popoff A."/>
            <person name="Bader C.D."/>
            <person name="Loehr J."/>
            <person name="Walesch S."/>
            <person name="Walt C."/>
            <person name="Boldt J."/>
            <person name="Bunk B."/>
            <person name="Haeckl F.J.F.P.J."/>
            <person name="Gunesch A.P."/>
            <person name="Birkelbach J."/>
            <person name="Nuebel U."/>
            <person name="Pietschmann T."/>
            <person name="Bach T."/>
            <person name="Mueller R."/>
        </authorList>
    </citation>
    <scope>NUCLEOTIDE SEQUENCE [LARGE SCALE GENOMIC DNA]</scope>
    <source>
        <strain evidence="1 2">MSr12523</strain>
    </source>
</reference>
<protein>
    <recommendedName>
        <fullName evidence="3">SMP-LTD domain-containing protein</fullName>
    </recommendedName>
</protein>
<evidence type="ECO:0000313" key="2">
    <source>
        <dbReference type="Proteomes" id="UP001379533"/>
    </source>
</evidence>
<organism evidence="1 2">
    <name type="scientific">Pendulispora brunnea</name>
    <dbReference type="NCBI Taxonomy" id="2905690"/>
    <lineage>
        <taxon>Bacteria</taxon>
        <taxon>Pseudomonadati</taxon>
        <taxon>Myxococcota</taxon>
        <taxon>Myxococcia</taxon>
        <taxon>Myxococcales</taxon>
        <taxon>Sorangiineae</taxon>
        <taxon>Pendulisporaceae</taxon>
        <taxon>Pendulispora</taxon>
    </lineage>
</organism>
<accession>A0ABZ2K2X6</accession>
<evidence type="ECO:0000313" key="1">
    <source>
        <dbReference type="EMBL" id="WXA93071.1"/>
    </source>
</evidence>
<dbReference type="Proteomes" id="UP001379533">
    <property type="component" value="Chromosome"/>
</dbReference>
<gene>
    <name evidence="1" type="ORF">LZC95_42305</name>
</gene>
<evidence type="ECO:0008006" key="3">
    <source>
        <dbReference type="Google" id="ProtNLM"/>
    </source>
</evidence>
<dbReference type="EMBL" id="CP089982">
    <property type="protein sequence ID" value="WXA93071.1"/>
    <property type="molecule type" value="Genomic_DNA"/>
</dbReference>
<name>A0ABZ2K2X6_9BACT</name>